<dbReference type="eggNOG" id="arCOG02942">
    <property type="taxonomic scope" value="Archaea"/>
</dbReference>
<sequence length="190" mass="21650">MTENAHISPAAHIRHVRQHSSIVIDADASPSGYIAWYNHYTGGKNIIPVRPSPKNERFGVQRMELLAIYFALKENLAHIRRAFKRSSKRRIVVEVRSDSKTTVDQLRGTTQIRDSLMRRIVSVIGRLLAGMDYCTTIVFDHLERSRNIAGLMLEQKRRKEQEHRMEMRSSLYDMTGFAPPISSSAAALCA</sequence>
<protein>
    <recommendedName>
        <fullName evidence="3">RNase H type-1 domain-containing protein</fullName>
    </recommendedName>
</protein>
<dbReference type="KEGG" id="nev:NTE_00054"/>
<evidence type="ECO:0008006" key="3">
    <source>
        <dbReference type="Google" id="ProtNLM"/>
    </source>
</evidence>
<dbReference type="AlphaFoldDB" id="A0A075MLJ3"/>
<evidence type="ECO:0000313" key="2">
    <source>
        <dbReference type="Proteomes" id="UP000028194"/>
    </source>
</evidence>
<dbReference type="SUPFAM" id="SSF53098">
    <property type="entry name" value="Ribonuclease H-like"/>
    <property type="match status" value="1"/>
</dbReference>
<accession>A0A075MLJ3</accession>
<dbReference type="Gene3D" id="3.30.420.10">
    <property type="entry name" value="Ribonuclease H-like superfamily/Ribonuclease H"/>
    <property type="match status" value="1"/>
</dbReference>
<keyword evidence="2" id="KW-1185">Reference proteome</keyword>
<reference evidence="1 2" key="1">
    <citation type="journal article" date="2014" name="PLoS ONE">
        <title>Genome Sequence of Candidatus Nitrososphaera evergladensis from Group I.1b Enriched from Everglades Soil Reveals Novel Genomic Features of the Ammonia-Oxidizing Archaea.</title>
        <authorList>
            <person name="Zhalnina K.V."/>
            <person name="Dias R."/>
            <person name="Leonard M.T."/>
            <person name="Dorr de Quadros P."/>
            <person name="Camargo F.A."/>
            <person name="Drew J.C."/>
            <person name="Farmerie W.G."/>
            <person name="Daroub S.H."/>
            <person name="Triplett E.W."/>
        </authorList>
    </citation>
    <scope>NUCLEOTIDE SEQUENCE [LARGE SCALE GENOMIC DNA]</scope>
    <source>
        <strain evidence="1 2">SR1</strain>
    </source>
</reference>
<dbReference type="InterPro" id="IPR036397">
    <property type="entry name" value="RNaseH_sf"/>
</dbReference>
<dbReference type="EMBL" id="CP007174">
    <property type="protein sequence ID" value="AIF82138.1"/>
    <property type="molecule type" value="Genomic_DNA"/>
</dbReference>
<proteinExistence type="predicted"/>
<name>A0A075MLJ3_9ARCH</name>
<evidence type="ECO:0000313" key="1">
    <source>
        <dbReference type="EMBL" id="AIF82138.1"/>
    </source>
</evidence>
<dbReference type="InterPro" id="IPR012337">
    <property type="entry name" value="RNaseH-like_sf"/>
</dbReference>
<dbReference type="GO" id="GO:0003676">
    <property type="term" value="F:nucleic acid binding"/>
    <property type="evidence" value="ECO:0007669"/>
    <property type="project" value="InterPro"/>
</dbReference>
<dbReference type="Proteomes" id="UP000028194">
    <property type="component" value="Chromosome"/>
</dbReference>
<dbReference type="HOGENOM" id="CLU_1559542_0_0_2"/>
<organism evidence="1 2">
    <name type="scientific">Candidatus Nitrososphaera evergladensis SR1</name>
    <dbReference type="NCBI Taxonomy" id="1459636"/>
    <lineage>
        <taxon>Archaea</taxon>
        <taxon>Nitrososphaerota</taxon>
        <taxon>Nitrososphaeria</taxon>
        <taxon>Nitrososphaerales</taxon>
        <taxon>Nitrososphaeraceae</taxon>
        <taxon>Nitrososphaera</taxon>
    </lineage>
</organism>
<gene>
    <name evidence="1" type="ORF">NTE_00054</name>
</gene>
<dbReference type="STRING" id="1459636.NTE_00054"/>